<proteinExistence type="predicted"/>
<reference evidence="1" key="1">
    <citation type="submission" date="2014-11" db="EMBL/GenBank/DDBJ databases">
        <authorList>
            <person name="Amaro Gonzalez C."/>
        </authorList>
    </citation>
    <scope>NUCLEOTIDE SEQUENCE</scope>
</reference>
<reference evidence="1" key="2">
    <citation type="journal article" date="2015" name="Fish Shellfish Immunol.">
        <title>Early steps in the European eel (Anguilla anguilla)-Vibrio vulnificus interaction in the gills: Role of the RtxA13 toxin.</title>
        <authorList>
            <person name="Callol A."/>
            <person name="Pajuelo D."/>
            <person name="Ebbesson L."/>
            <person name="Teles M."/>
            <person name="MacKenzie S."/>
            <person name="Amaro C."/>
        </authorList>
    </citation>
    <scope>NUCLEOTIDE SEQUENCE</scope>
</reference>
<sequence>MTIKEIIETYSSSVAVQAKGFFEEAGVFN</sequence>
<evidence type="ECO:0000313" key="1">
    <source>
        <dbReference type="EMBL" id="JAH55280.1"/>
    </source>
</evidence>
<organism evidence="1">
    <name type="scientific">Anguilla anguilla</name>
    <name type="common">European freshwater eel</name>
    <name type="synonym">Muraena anguilla</name>
    <dbReference type="NCBI Taxonomy" id="7936"/>
    <lineage>
        <taxon>Eukaryota</taxon>
        <taxon>Metazoa</taxon>
        <taxon>Chordata</taxon>
        <taxon>Craniata</taxon>
        <taxon>Vertebrata</taxon>
        <taxon>Euteleostomi</taxon>
        <taxon>Actinopterygii</taxon>
        <taxon>Neopterygii</taxon>
        <taxon>Teleostei</taxon>
        <taxon>Anguilliformes</taxon>
        <taxon>Anguillidae</taxon>
        <taxon>Anguilla</taxon>
    </lineage>
</organism>
<name>A0A0E9TQY7_ANGAN</name>
<dbReference type="EMBL" id="GBXM01053297">
    <property type="protein sequence ID" value="JAH55280.1"/>
    <property type="molecule type" value="Transcribed_RNA"/>
</dbReference>
<protein>
    <submittedName>
        <fullName evidence="1">Uncharacterized protein</fullName>
    </submittedName>
</protein>
<dbReference type="AlphaFoldDB" id="A0A0E9TQY7"/>
<accession>A0A0E9TQY7</accession>